<dbReference type="PANTHER" id="PTHR31252:SF11">
    <property type="entry name" value="DUF4419 DOMAIN-CONTAINING PROTEIN"/>
    <property type="match status" value="1"/>
</dbReference>
<protein>
    <submittedName>
        <fullName evidence="3">Uncharacterized protein</fullName>
    </submittedName>
</protein>
<accession>A0A9P4NVC9</accession>
<dbReference type="PANTHER" id="PTHR31252">
    <property type="entry name" value="DUF4419 DOMAIN-CONTAINING PROTEIN"/>
    <property type="match status" value="1"/>
</dbReference>
<reference evidence="3" key="1">
    <citation type="journal article" date="2020" name="Stud. Mycol.">
        <title>101 Dothideomycetes genomes: a test case for predicting lifestyles and emergence of pathogens.</title>
        <authorList>
            <person name="Haridas S."/>
            <person name="Albert R."/>
            <person name="Binder M."/>
            <person name="Bloem J."/>
            <person name="Labutti K."/>
            <person name="Salamov A."/>
            <person name="Andreopoulos B."/>
            <person name="Baker S."/>
            <person name="Barry K."/>
            <person name="Bills G."/>
            <person name="Bluhm B."/>
            <person name="Cannon C."/>
            <person name="Castanera R."/>
            <person name="Culley D."/>
            <person name="Daum C."/>
            <person name="Ezra D."/>
            <person name="Gonzalez J."/>
            <person name="Henrissat B."/>
            <person name="Kuo A."/>
            <person name="Liang C."/>
            <person name="Lipzen A."/>
            <person name="Lutzoni F."/>
            <person name="Magnuson J."/>
            <person name="Mondo S."/>
            <person name="Nolan M."/>
            <person name="Ohm R."/>
            <person name="Pangilinan J."/>
            <person name="Park H.-J."/>
            <person name="Ramirez L."/>
            <person name="Alfaro M."/>
            <person name="Sun H."/>
            <person name="Tritt A."/>
            <person name="Yoshinaga Y."/>
            <person name="Zwiers L.-H."/>
            <person name="Turgeon B."/>
            <person name="Goodwin S."/>
            <person name="Spatafora J."/>
            <person name="Crous P."/>
            <person name="Grigoriev I."/>
        </authorList>
    </citation>
    <scope>NUCLEOTIDE SEQUENCE</scope>
    <source>
        <strain evidence="3">CBS 130266</strain>
    </source>
</reference>
<gene>
    <name evidence="3" type="ORF">EJ08DRAFT_677630</name>
</gene>
<feature type="signal peptide" evidence="2">
    <location>
        <begin position="1"/>
        <end position="21"/>
    </location>
</feature>
<dbReference type="Pfam" id="PF14388">
    <property type="entry name" value="DUF4419"/>
    <property type="match status" value="1"/>
</dbReference>
<evidence type="ECO:0000313" key="3">
    <source>
        <dbReference type="EMBL" id="KAF2432417.1"/>
    </source>
</evidence>
<evidence type="ECO:0000313" key="4">
    <source>
        <dbReference type="Proteomes" id="UP000800235"/>
    </source>
</evidence>
<dbReference type="EMBL" id="MU007026">
    <property type="protein sequence ID" value="KAF2432417.1"/>
    <property type="molecule type" value="Genomic_DNA"/>
</dbReference>
<dbReference type="Proteomes" id="UP000800235">
    <property type="component" value="Unassembled WGS sequence"/>
</dbReference>
<dbReference type="InterPro" id="IPR025533">
    <property type="entry name" value="DUF4419"/>
</dbReference>
<evidence type="ECO:0000256" key="2">
    <source>
        <dbReference type="SAM" id="SignalP"/>
    </source>
</evidence>
<proteinExistence type="predicted"/>
<evidence type="ECO:0000256" key="1">
    <source>
        <dbReference type="SAM" id="MobiDB-lite"/>
    </source>
</evidence>
<organism evidence="3 4">
    <name type="scientific">Tothia fuscella</name>
    <dbReference type="NCBI Taxonomy" id="1048955"/>
    <lineage>
        <taxon>Eukaryota</taxon>
        <taxon>Fungi</taxon>
        <taxon>Dikarya</taxon>
        <taxon>Ascomycota</taxon>
        <taxon>Pezizomycotina</taxon>
        <taxon>Dothideomycetes</taxon>
        <taxon>Pleosporomycetidae</taxon>
        <taxon>Venturiales</taxon>
        <taxon>Cylindrosympodiaceae</taxon>
        <taxon>Tothia</taxon>
    </lineage>
</organism>
<dbReference type="AlphaFoldDB" id="A0A9P4NVC9"/>
<keyword evidence="4" id="KW-1185">Reference proteome</keyword>
<feature type="compositionally biased region" description="Low complexity" evidence="1">
    <location>
        <begin position="324"/>
        <end position="364"/>
    </location>
</feature>
<name>A0A9P4NVC9_9PEZI</name>
<sequence>MAFHRAALLSSIFLFSNYALAVTVIPLTLAIPRTYKSDTPPASSPKDLLFKLDPSLSKGGVQNVVASSYSMYEDNINETSGVYAAQDSVIRGAIDASAKHQHLVLRPDDIWYTILTQLGFYMREHKDDQLLPPKNDGWGVIMIPAMGEWVDWVSQQRSRAAWVLDWLKPNTTTLPVRSMGTRGMGEEMMAKEHSAVFMAASTPSHEAIEPFSCRNGIPSVTLLGDKADWIQLSSKVRKMETGALGVEPSLYALSLRPLVNRFLLTFDIPHDPAIRLFWNDMITATPLQPLCQTTDKVTGWINGFHFWDPLGNILLPQIIIPSTSSSSSSSNNNNNNNTSSNNTTATPSSNNTTATSSSTNDNNTFQIDNIGYPNRKTKDLPTALGNLRSCISMDSPWAAYTKTTVGMMAKRIKKGVPEAYKAAMREAGAVLLAEVAESDHSILQAEPVWFSHSELFDYFTLLS</sequence>
<comment type="caution">
    <text evidence="3">The sequence shown here is derived from an EMBL/GenBank/DDBJ whole genome shotgun (WGS) entry which is preliminary data.</text>
</comment>
<feature type="chain" id="PRO_5040388607" evidence="2">
    <location>
        <begin position="22"/>
        <end position="463"/>
    </location>
</feature>
<feature type="region of interest" description="Disordered" evidence="1">
    <location>
        <begin position="324"/>
        <end position="373"/>
    </location>
</feature>
<keyword evidence="2" id="KW-0732">Signal</keyword>
<dbReference type="OrthoDB" id="9978173at2759"/>